<feature type="binding site" evidence="5">
    <location>
        <position position="112"/>
    </location>
    <ligand>
        <name>substrate</name>
    </ligand>
</feature>
<evidence type="ECO:0000313" key="10">
    <source>
        <dbReference type="Proteomes" id="UP000678499"/>
    </source>
</evidence>
<dbReference type="PRINTS" id="PR00069">
    <property type="entry name" value="ALDKETRDTASE"/>
</dbReference>
<dbReference type="PANTHER" id="PTHR11732">
    <property type="entry name" value="ALDO/KETO REDUCTASE"/>
    <property type="match status" value="1"/>
</dbReference>
<organism evidence="9">
    <name type="scientific">Notodromas monacha</name>
    <dbReference type="NCBI Taxonomy" id="399045"/>
    <lineage>
        <taxon>Eukaryota</taxon>
        <taxon>Metazoa</taxon>
        <taxon>Ecdysozoa</taxon>
        <taxon>Arthropoda</taxon>
        <taxon>Crustacea</taxon>
        <taxon>Oligostraca</taxon>
        <taxon>Ostracoda</taxon>
        <taxon>Podocopa</taxon>
        <taxon>Podocopida</taxon>
        <taxon>Cypridocopina</taxon>
        <taxon>Cypridoidea</taxon>
        <taxon>Cyprididae</taxon>
        <taxon>Notodromas</taxon>
    </lineage>
</organism>
<gene>
    <name evidence="9" type="ORF">NMOB1V02_LOCUS10617</name>
    <name evidence="8" type="ORF">NMOB1V02_LOCUS8172</name>
</gene>
<dbReference type="InterPro" id="IPR020471">
    <property type="entry name" value="AKR"/>
</dbReference>
<feature type="site" description="Lowers pKa of active site Tyr" evidence="6">
    <location>
        <position position="79"/>
    </location>
</feature>
<dbReference type="EMBL" id="OA884254">
    <property type="protein sequence ID" value="CAD7280513.1"/>
    <property type="molecule type" value="Genomic_DNA"/>
</dbReference>
<dbReference type="PROSITE" id="PS00798">
    <property type="entry name" value="ALDOKETO_REDUCTASE_1"/>
    <property type="match status" value="1"/>
</dbReference>
<dbReference type="EMBL" id="OA886697">
    <property type="protein sequence ID" value="CAD7282999.1"/>
    <property type="molecule type" value="Genomic_DNA"/>
</dbReference>
<reference evidence="9" key="1">
    <citation type="submission" date="2020-11" db="EMBL/GenBank/DDBJ databases">
        <authorList>
            <person name="Tran Van P."/>
        </authorList>
    </citation>
    <scope>NUCLEOTIDE SEQUENCE</scope>
</reference>
<keyword evidence="10" id="KW-1185">Reference proteome</keyword>
<dbReference type="OrthoDB" id="416253at2759"/>
<evidence type="ECO:0000259" key="7">
    <source>
        <dbReference type="Pfam" id="PF00248"/>
    </source>
</evidence>
<dbReference type="EMBL" id="CAJPEX010002217">
    <property type="protein sequence ID" value="CAG0920665.1"/>
    <property type="molecule type" value="Genomic_DNA"/>
</dbReference>
<accession>A0A7R9GJ50</accession>
<dbReference type="SUPFAM" id="SSF51430">
    <property type="entry name" value="NAD(P)-linked oxidoreductase"/>
    <property type="match status" value="1"/>
</dbReference>
<dbReference type="Pfam" id="PF00248">
    <property type="entry name" value="Aldo_ket_red"/>
    <property type="match status" value="1"/>
</dbReference>
<evidence type="ECO:0000256" key="1">
    <source>
        <dbReference type="ARBA" id="ARBA00007905"/>
    </source>
</evidence>
<dbReference type="PIRSF" id="PIRSF000097">
    <property type="entry name" value="AKR"/>
    <property type="match status" value="1"/>
</dbReference>
<evidence type="ECO:0000256" key="5">
    <source>
        <dbReference type="PIRSR" id="PIRSR000097-2"/>
    </source>
</evidence>
<dbReference type="InterPro" id="IPR023210">
    <property type="entry name" value="NADP_OxRdtase_dom"/>
</dbReference>
<proteinExistence type="inferred from homology"/>
<dbReference type="Gene3D" id="3.20.20.100">
    <property type="entry name" value="NADP-dependent oxidoreductase domain"/>
    <property type="match status" value="1"/>
</dbReference>
<keyword evidence="2" id="KW-0521">NADP</keyword>
<evidence type="ECO:0000256" key="4">
    <source>
        <dbReference type="PIRSR" id="PIRSR000097-1"/>
    </source>
</evidence>
<dbReference type="InterPro" id="IPR018170">
    <property type="entry name" value="Aldo/ket_reductase_CS"/>
</dbReference>
<sequence>MALSDLELNSGTKMPIFGLGTWQSRDESAEAAIDCALENGYRLIDTAYVYGNEALVGKVLKKHFDSGKLKREDIFITTKLPNTANRPESVEKYLKKELASLGLDYVDLYLVHMPVGLVELSEDDLLPTDKETGMALFDPDSDHVKLWKAMEEQFEAGRAKAIGVSNFNIQQLQRILDNCKIPPANNQVEIHAYLQQPELVKFCADNKITVTSYATLGSPGRVDFHEALGLPKAEIPDLMENPVVVEIAEKHSKSPAQILLRFIMQSGIAVIPKSVTPARIKSNSEVFDFELSADEMASMKALDKGPKARGFTMVDIFKGIVDHPEFPFHDTLKA</sequence>
<keyword evidence="3" id="KW-0560">Oxidoreductase</keyword>
<evidence type="ECO:0000256" key="2">
    <source>
        <dbReference type="ARBA" id="ARBA00022857"/>
    </source>
</evidence>
<feature type="domain" description="NADP-dependent oxidoreductase" evidence="7">
    <location>
        <begin position="18"/>
        <end position="303"/>
    </location>
</feature>
<dbReference type="Proteomes" id="UP000678499">
    <property type="component" value="Unassembled WGS sequence"/>
</dbReference>
<dbReference type="PROSITE" id="PS00062">
    <property type="entry name" value="ALDOKETO_REDUCTASE_2"/>
    <property type="match status" value="1"/>
</dbReference>
<evidence type="ECO:0000313" key="9">
    <source>
        <dbReference type="EMBL" id="CAD7282999.1"/>
    </source>
</evidence>
<evidence type="ECO:0000313" key="8">
    <source>
        <dbReference type="EMBL" id="CAD7280513.1"/>
    </source>
</evidence>
<protein>
    <recommendedName>
        <fullName evidence="7">NADP-dependent oxidoreductase domain-containing protein</fullName>
    </recommendedName>
</protein>
<name>A0A7R9GJ50_9CRUS</name>
<dbReference type="EMBL" id="CAJPEX010004660">
    <property type="protein sequence ID" value="CAG0923151.1"/>
    <property type="molecule type" value="Genomic_DNA"/>
</dbReference>
<comment type="similarity">
    <text evidence="1">Belongs to the aldo/keto reductase family.</text>
</comment>
<feature type="active site" description="Proton donor" evidence="4">
    <location>
        <position position="50"/>
    </location>
</feature>
<dbReference type="AlphaFoldDB" id="A0A7R9GJ50"/>
<evidence type="ECO:0000256" key="6">
    <source>
        <dbReference type="PIRSR" id="PIRSR000097-3"/>
    </source>
</evidence>
<dbReference type="PROSITE" id="PS00063">
    <property type="entry name" value="ALDOKETO_REDUCTASE_3"/>
    <property type="match status" value="1"/>
</dbReference>
<dbReference type="GO" id="GO:0016491">
    <property type="term" value="F:oxidoreductase activity"/>
    <property type="evidence" value="ECO:0007669"/>
    <property type="project" value="UniProtKB-KW"/>
</dbReference>
<dbReference type="InterPro" id="IPR036812">
    <property type="entry name" value="NAD(P)_OxRdtase_dom_sf"/>
</dbReference>
<evidence type="ECO:0000256" key="3">
    <source>
        <dbReference type="ARBA" id="ARBA00023002"/>
    </source>
</evidence>
<dbReference type="FunFam" id="3.20.20.100:FF:000006">
    <property type="entry name" value="Aldo-keto reductase family 1 member A1"/>
    <property type="match status" value="1"/>
</dbReference>